<dbReference type="Proteomes" id="UP000279359">
    <property type="component" value="Chromosome"/>
</dbReference>
<dbReference type="RefSeq" id="WP_171133351.1">
    <property type="nucleotide sequence ID" value="NZ_BBOS01000009.1"/>
</dbReference>
<dbReference type="Proteomes" id="UP001498501">
    <property type="component" value="Unassembled WGS sequence"/>
</dbReference>
<reference evidence="5" key="1">
    <citation type="journal article" date="2019" name="Nat. Commun.">
        <title>Spatiotemporal dynamics of multidrug resistant bacteria on intensive care unit surfaces.</title>
        <authorList>
            <person name="D'Souza A.W."/>
            <person name="Potter R.F."/>
            <person name="Wallace M."/>
            <person name="Shupe A."/>
            <person name="Patel S."/>
            <person name="Sun X."/>
            <person name="Gul D."/>
            <person name="Kwon J.H."/>
            <person name="Andleeb S."/>
            <person name="Burnham C.D."/>
            <person name="Dantas G."/>
        </authorList>
    </citation>
    <scope>NUCLEOTIDE SEQUENCE</scope>
    <source>
        <strain evidence="5">AJ_351</strain>
    </source>
</reference>
<dbReference type="Proteomes" id="UP001208534">
    <property type="component" value="Unassembled WGS sequence"/>
</dbReference>
<name>A0A8F6QLI7_ACIJU</name>
<dbReference type="PANTHER" id="PTHR45947">
    <property type="entry name" value="SULFOQUINOVOSYL TRANSFERASE SQD2"/>
    <property type="match status" value="1"/>
</dbReference>
<keyword evidence="6" id="KW-1185">Reference proteome</keyword>
<proteinExistence type="predicted"/>
<dbReference type="InterPro" id="IPR028098">
    <property type="entry name" value="Glyco_trans_4-like_N"/>
</dbReference>
<dbReference type="PANTHER" id="PTHR45947:SF3">
    <property type="entry name" value="SULFOQUINOVOSYL TRANSFERASE SQD2"/>
    <property type="match status" value="1"/>
</dbReference>
<sequence length="438" mass="49132">MKITTQMDGDMQRTYATSLLEQEQFPESFKFYFKRKQLKNKQDELSELRDLVRPRLRIAIVTETWPPEINGVAMSMLQLCQGLQRLGHKILLVRPIQKEVCTEFHPDQECLVLSQPVPKYPSVQFGWPQYLKVSKAFENFAPDVVHIVTEGPLGLTALQAAKSKKIAVSSGFHSAFHDFSRFFDLAFLVKPIQRYLTWFHNSTDVTCVPSQFTEQALRSFGVTCPLVVVGRGVDVEKFSPKHRSQKLRLSWGADTDTRVMLYVGRLSPEKEVDVLIKSFHALQAQQGRNIKFVIVGDGPDRVRLTKLANSKDIIFTGNLSGQDLAAAYASADVFTFASQADTFGNVVLEAIASGLAVVAYDYVCAHQHVKHGQTGWLTPLGNTTEFVELICNLPAITQLRAMGQLASESVQSNSWQYPVQQLEQALYQVAKESPMTVT</sequence>
<dbReference type="InterPro" id="IPR001296">
    <property type="entry name" value="Glyco_trans_1"/>
</dbReference>
<dbReference type="SUPFAM" id="SSF53756">
    <property type="entry name" value="UDP-Glycosyltransferase/glycogen phosphorylase"/>
    <property type="match status" value="1"/>
</dbReference>
<reference evidence="4 6" key="4">
    <citation type="submission" date="2024-03" db="EMBL/GenBank/DDBJ databases">
        <title>Cross-transmission of Acinetobacter junii carrying blaOXA-58 in a neonatal intensive care unit.</title>
        <authorList>
            <person name="Bour M."/>
            <person name="Potron A."/>
            <person name="Lecointe D."/>
        </authorList>
    </citation>
    <scope>NUCLEOTIDE SEQUENCE [LARGE SCALE GENOMIC DNA]</scope>
    <source>
        <strain evidence="4 6">21A3096 case 1</strain>
    </source>
</reference>
<dbReference type="EMBL" id="JBBMLE010000022">
    <property type="protein sequence ID" value="MEK0252368.1"/>
    <property type="molecule type" value="Genomic_DNA"/>
</dbReference>
<reference evidence="3" key="2">
    <citation type="submission" date="2021-06" db="EMBL/GenBank/DDBJ databases">
        <title>Propagation of a rapidly emergent carbapenem-resistant Acinetobacter baumannii lineage by various extra-hospital transmission networks.</title>
        <authorList>
            <person name="Calix J."/>
        </authorList>
    </citation>
    <scope>NUCLEOTIDE SEQUENCE</scope>
    <source>
        <strain evidence="3">WU_MDCI_Aw63</strain>
    </source>
</reference>
<reference evidence="5" key="3">
    <citation type="submission" date="2021-06" db="EMBL/GenBank/DDBJ databases">
        <authorList>
            <person name="Diorio-Toth L."/>
        </authorList>
    </citation>
    <scope>NUCLEOTIDE SEQUENCE</scope>
    <source>
        <strain evidence="5">AJ_351</strain>
    </source>
</reference>
<dbReference type="CDD" id="cd03814">
    <property type="entry name" value="GT4-like"/>
    <property type="match status" value="1"/>
</dbReference>
<keyword evidence="5" id="KW-0808">Transferase</keyword>
<evidence type="ECO:0000313" key="6">
    <source>
        <dbReference type="Proteomes" id="UP001498501"/>
    </source>
</evidence>
<dbReference type="GO" id="GO:0016757">
    <property type="term" value="F:glycosyltransferase activity"/>
    <property type="evidence" value="ECO:0007669"/>
    <property type="project" value="UniProtKB-KW"/>
</dbReference>
<evidence type="ECO:0000313" key="3">
    <source>
        <dbReference type="EMBL" id="MCU4397235.1"/>
    </source>
</evidence>
<accession>A0A8F6QLI7</accession>
<dbReference type="EC" id="2.4.-.-" evidence="4"/>
<keyword evidence="4" id="KW-0328">Glycosyltransferase</keyword>
<evidence type="ECO:0000313" key="5">
    <source>
        <dbReference type="EMBL" id="QXR28315.1"/>
    </source>
</evidence>
<organism evidence="5">
    <name type="scientific">Acinetobacter junii</name>
    <dbReference type="NCBI Taxonomy" id="40215"/>
    <lineage>
        <taxon>Bacteria</taxon>
        <taxon>Pseudomonadati</taxon>
        <taxon>Pseudomonadota</taxon>
        <taxon>Gammaproteobacteria</taxon>
        <taxon>Moraxellales</taxon>
        <taxon>Moraxellaceae</taxon>
        <taxon>Acinetobacter</taxon>
    </lineage>
</organism>
<evidence type="ECO:0000259" key="2">
    <source>
        <dbReference type="Pfam" id="PF13439"/>
    </source>
</evidence>
<protein>
    <submittedName>
        <fullName evidence="5">Glycosyltransferase family 1 protein</fullName>
        <ecNumber evidence="4">2.4.-.-</ecNumber>
    </submittedName>
</protein>
<dbReference type="EMBL" id="CP078018">
    <property type="protein sequence ID" value="QXR28315.1"/>
    <property type="molecule type" value="Genomic_DNA"/>
</dbReference>
<evidence type="ECO:0000313" key="4">
    <source>
        <dbReference type="EMBL" id="MEK0252368.1"/>
    </source>
</evidence>
<dbReference type="Pfam" id="PF13439">
    <property type="entry name" value="Glyco_transf_4"/>
    <property type="match status" value="1"/>
</dbReference>
<dbReference type="InterPro" id="IPR050194">
    <property type="entry name" value="Glycosyltransferase_grp1"/>
</dbReference>
<evidence type="ECO:0000259" key="1">
    <source>
        <dbReference type="Pfam" id="PF00534"/>
    </source>
</evidence>
<gene>
    <name evidence="5" type="ORF">EGT69_003025</name>
    <name evidence="3" type="ORF">KTH64_09775</name>
    <name evidence="4" type="ORF">WM018_07530</name>
</gene>
<dbReference type="AlphaFoldDB" id="A0A8F6QLI7"/>
<feature type="domain" description="Glycosyltransferase subfamily 4-like N-terminal" evidence="2">
    <location>
        <begin position="69"/>
        <end position="237"/>
    </location>
</feature>
<dbReference type="EMBL" id="JAHPRE010000035">
    <property type="protein sequence ID" value="MCU4397235.1"/>
    <property type="molecule type" value="Genomic_DNA"/>
</dbReference>
<feature type="domain" description="Glycosyl transferase family 1" evidence="1">
    <location>
        <begin position="247"/>
        <end position="390"/>
    </location>
</feature>
<dbReference type="Gene3D" id="3.40.50.2000">
    <property type="entry name" value="Glycogen Phosphorylase B"/>
    <property type="match status" value="2"/>
</dbReference>
<dbReference type="Pfam" id="PF00534">
    <property type="entry name" value="Glycos_transf_1"/>
    <property type="match status" value="1"/>
</dbReference>